<keyword evidence="1" id="KW-0812">Transmembrane</keyword>
<evidence type="ECO:0000313" key="2">
    <source>
        <dbReference type="EMBL" id="CAD9476336.1"/>
    </source>
</evidence>
<sequence length="110" mass="11579">MDNECRCARNVDCDSGRCEGYLPNLVCEARLANGASCNENSDCSSDYCSWSFKCDDAPVAGPATGTDGGSSMTTAIIIISIVGVFGIGLAAYFAWSKKAQYTEVPTDVVV</sequence>
<accession>A0A7S2GZR6</accession>
<reference evidence="2" key="1">
    <citation type="submission" date="2021-01" db="EMBL/GenBank/DDBJ databases">
        <authorList>
            <person name="Corre E."/>
            <person name="Pelletier E."/>
            <person name="Niang G."/>
            <person name="Scheremetjew M."/>
            <person name="Finn R."/>
            <person name="Kale V."/>
            <person name="Holt S."/>
            <person name="Cochrane G."/>
            <person name="Meng A."/>
            <person name="Brown T."/>
            <person name="Cohen L."/>
        </authorList>
    </citation>
    <scope>NUCLEOTIDE SEQUENCE</scope>
    <source>
        <strain evidence="2">CCMP826</strain>
    </source>
</reference>
<organism evidence="2">
    <name type="scientific">Helicotheca tamesis</name>
    <dbReference type="NCBI Taxonomy" id="374047"/>
    <lineage>
        <taxon>Eukaryota</taxon>
        <taxon>Sar</taxon>
        <taxon>Stramenopiles</taxon>
        <taxon>Ochrophyta</taxon>
        <taxon>Bacillariophyta</taxon>
        <taxon>Mediophyceae</taxon>
        <taxon>Lithodesmiophycidae</taxon>
        <taxon>Lithodesmiales</taxon>
        <taxon>Lithodesmiaceae</taxon>
        <taxon>Helicotheca</taxon>
    </lineage>
</organism>
<evidence type="ECO:0000256" key="1">
    <source>
        <dbReference type="SAM" id="Phobius"/>
    </source>
</evidence>
<keyword evidence="1" id="KW-0472">Membrane</keyword>
<dbReference type="EMBL" id="HBGV01004233">
    <property type="protein sequence ID" value="CAD9476336.1"/>
    <property type="molecule type" value="Transcribed_RNA"/>
</dbReference>
<dbReference type="AlphaFoldDB" id="A0A7S2GZR6"/>
<gene>
    <name evidence="2" type="ORF">HTAM1171_LOCUS2562</name>
</gene>
<name>A0A7S2GZR6_9STRA</name>
<proteinExistence type="predicted"/>
<feature type="transmembrane region" description="Helical" evidence="1">
    <location>
        <begin position="75"/>
        <end position="95"/>
    </location>
</feature>
<protein>
    <submittedName>
        <fullName evidence="2">Uncharacterized protein</fullName>
    </submittedName>
</protein>
<keyword evidence="1" id="KW-1133">Transmembrane helix</keyword>